<name>A0AAD5V5J3_9APHY</name>
<dbReference type="AlphaFoldDB" id="A0AAD5V5J3"/>
<accession>A0AAD5V5J3</accession>
<dbReference type="InterPro" id="IPR009003">
    <property type="entry name" value="Peptidase_S1_PA"/>
</dbReference>
<protein>
    <submittedName>
        <fullName evidence="1">Uncharacterized protein</fullName>
    </submittedName>
</protein>
<evidence type="ECO:0000313" key="2">
    <source>
        <dbReference type="Proteomes" id="UP001212997"/>
    </source>
</evidence>
<dbReference type="SUPFAM" id="SSF50494">
    <property type="entry name" value="Trypsin-like serine proteases"/>
    <property type="match status" value="1"/>
</dbReference>
<sequence length="539" mass="59637">MSVTPITDSKLERREHIIAAYPDAFTDTYGTISCSPFLYKTGSSWPSPALGPEMQPFLRRLYPVYNHPITDSWPVILKSIQAYLSECNMQFTAIMGLGWGNQNDEIPFCPLLITIGVEPQSVSSGDAKGAAEHIKNNILNGAGFLGIDVAIWELQTSLSAGPRLRSLEPLEFKRDNAKYAHPFSSTLSLSIAPLKNPNYEGTASLFLRRDNSKHILVLTAAHVIFPDSEPGDNHNLQDEKVVILGEGDYMKATNSVNDEIGKLERWISKDSKKEKEYVDNEVGQSEERIALLLSRKREELRVSKEDAADLKRIRDEVVQRILPDINNRVIGHVLHADPIGVRGTESGPFTNDWAIIELNNDAFDDSDFEGNKVYIGDISEGEFEEKMYPLDSERTRDMYPEDLLLPISGSVPRSEILNPTQHNKNGDPAMPVIKNGSTTGTTIGWLNGLESLVTRRYGLNGQHTFTSTETTVVPYGGSRLGAFSEDGDSGSLILDRKGRIVGLLTGGGGLTNRTDVTFATAWYALEPHIRDTLPGIDLY</sequence>
<organism evidence="1 2">
    <name type="scientific">Meripilus lineatus</name>
    <dbReference type="NCBI Taxonomy" id="2056292"/>
    <lineage>
        <taxon>Eukaryota</taxon>
        <taxon>Fungi</taxon>
        <taxon>Dikarya</taxon>
        <taxon>Basidiomycota</taxon>
        <taxon>Agaricomycotina</taxon>
        <taxon>Agaricomycetes</taxon>
        <taxon>Polyporales</taxon>
        <taxon>Meripilaceae</taxon>
        <taxon>Meripilus</taxon>
    </lineage>
</organism>
<evidence type="ECO:0000313" key="1">
    <source>
        <dbReference type="EMBL" id="KAJ3485231.1"/>
    </source>
</evidence>
<keyword evidence="2" id="KW-1185">Reference proteome</keyword>
<dbReference type="Proteomes" id="UP001212997">
    <property type="component" value="Unassembled WGS sequence"/>
</dbReference>
<gene>
    <name evidence="1" type="ORF">NLI96_g5104</name>
</gene>
<reference evidence="1" key="1">
    <citation type="submission" date="2022-07" db="EMBL/GenBank/DDBJ databases">
        <title>Genome Sequence of Physisporinus lineatus.</title>
        <authorList>
            <person name="Buettner E."/>
        </authorList>
    </citation>
    <scope>NUCLEOTIDE SEQUENCE</scope>
    <source>
        <strain evidence="1">VT162</strain>
    </source>
</reference>
<dbReference type="EMBL" id="JANAWD010000160">
    <property type="protein sequence ID" value="KAJ3485231.1"/>
    <property type="molecule type" value="Genomic_DNA"/>
</dbReference>
<comment type="caution">
    <text evidence="1">The sequence shown here is derived from an EMBL/GenBank/DDBJ whole genome shotgun (WGS) entry which is preliminary data.</text>
</comment>
<proteinExistence type="predicted"/>